<protein>
    <recommendedName>
        <fullName evidence="6">TLC domain-containing protein</fullName>
    </recommendedName>
</protein>
<organism evidence="7 8">
    <name type="scientific">Skeletonema marinoi</name>
    <dbReference type="NCBI Taxonomy" id="267567"/>
    <lineage>
        <taxon>Eukaryota</taxon>
        <taxon>Sar</taxon>
        <taxon>Stramenopiles</taxon>
        <taxon>Ochrophyta</taxon>
        <taxon>Bacillariophyta</taxon>
        <taxon>Coscinodiscophyceae</taxon>
        <taxon>Thalassiosirophycidae</taxon>
        <taxon>Thalassiosirales</taxon>
        <taxon>Skeletonemataceae</taxon>
        <taxon>Skeletonema</taxon>
        <taxon>Skeletonema marinoi-dohrnii complex</taxon>
    </lineage>
</organism>
<evidence type="ECO:0000256" key="3">
    <source>
        <dbReference type="ARBA" id="ARBA00022989"/>
    </source>
</evidence>
<dbReference type="GO" id="GO:0016020">
    <property type="term" value="C:membrane"/>
    <property type="evidence" value="ECO:0007669"/>
    <property type="project" value="UniProtKB-SubCell"/>
</dbReference>
<feature type="transmembrane region" description="Helical" evidence="5">
    <location>
        <begin position="172"/>
        <end position="190"/>
    </location>
</feature>
<accession>A0AAD8XY54</accession>
<dbReference type="Pfam" id="PF03798">
    <property type="entry name" value="TRAM_LAG1_CLN8"/>
    <property type="match status" value="1"/>
</dbReference>
<comment type="subcellular location">
    <subcellularLocation>
        <location evidence="1">Membrane</location>
        <topology evidence="1">Multi-pass membrane protein</topology>
    </subcellularLocation>
</comment>
<evidence type="ECO:0000313" key="7">
    <source>
        <dbReference type="EMBL" id="KAK1735863.1"/>
    </source>
</evidence>
<keyword evidence="3 5" id="KW-1133">Transmembrane helix</keyword>
<feature type="transmembrane region" description="Helical" evidence="5">
    <location>
        <begin position="140"/>
        <end position="160"/>
    </location>
</feature>
<proteinExistence type="predicted"/>
<comment type="caution">
    <text evidence="7">The sequence shown here is derived from an EMBL/GenBank/DDBJ whole genome shotgun (WGS) entry which is preliminary data.</text>
</comment>
<dbReference type="Proteomes" id="UP001224775">
    <property type="component" value="Unassembled WGS sequence"/>
</dbReference>
<evidence type="ECO:0000256" key="4">
    <source>
        <dbReference type="ARBA" id="ARBA00023136"/>
    </source>
</evidence>
<evidence type="ECO:0000256" key="2">
    <source>
        <dbReference type="ARBA" id="ARBA00022692"/>
    </source>
</evidence>
<dbReference type="EMBL" id="JATAAI010000032">
    <property type="protein sequence ID" value="KAK1735863.1"/>
    <property type="molecule type" value="Genomic_DNA"/>
</dbReference>
<gene>
    <name evidence="7" type="ORF">QTG54_013569</name>
</gene>
<evidence type="ECO:0000256" key="1">
    <source>
        <dbReference type="ARBA" id="ARBA00004141"/>
    </source>
</evidence>
<keyword evidence="4 5" id="KW-0472">Membrane</keyword>
<sequence length="206" mass="24051">MTSKTYIVFDDFELKLFSVFLTIWLLSYYHPYLKLSPEKLSNIHSVPLCILAFLSLQQIIPESIPLCYSSSFFVVDIIDEGFINRDVMWTAHGVISLGLNLGTAMSPLHRQLRSVSKGYLVEGSTLPFNYWKRSKSYGSFVVFFASFTVFRVMWVPYFLYETYVKEMKGETDFLLFLSVMFCLLNGAWYVKMCQMLVNYRVPKKME</sequence>
<evidence type="ECO:0000256" key="5">
    <source>
        <dbReference type="SAM" id="Phobius"/>
    </source>
</evidence>
<feature type="domain" description="TLC" evidence="6">
    <location>
        <begin position="66"/>
        <end position="193"/>
    </location>
</feature>
<keyword evidence="8" id="KW-1185">Reference proteome</keyword>
<reference evidence="7" key="1">
    <citation type="submission" date="2023-06" db="EMBL/GenBank/DDBJ databases">
        <title>Survivors Of The Sea: Transcriptome response of Skeletonema marinoi to long-term dormancy.</title>
        <authorList>
            <person name="Pinder M.I.M."/>
            <person name="Kourtchenko O."/>
            <person name="Robertson E.K."/>
            <person name="Larsson T."/>
            <person name="Maumus F."/>
            <person name="Osuna-Cruz C.M."/>
            <person name="Vancaester E."/>
            <person name="Stenow R."/>
            <person name="Vandepoele K."/>
            <person name="Ploug H."/>
            <person name="Bruchert V."/>
            <person name="Godhe A."/>
            <person name="Topel M."/>
        </authorList>
    </citation>
    <scope>NUCLEOTIDE SEQUENCE</scope>
    <source>
        <strain evidence="7">R05AC</strain>
    </source>
</reference>
<name>A0AAD8XY54_9STRA</name>
<dbReference type="InterPro" id="IPR006634">
    <property type="entry name" value="TLC-dom"/>
</dbReference>
<evidence type="ECO:0000313" key="8">
    <source>
        <dbReference type="Proteomes" id="UP001224775"/>
    </source>
</evidence>
<keyword evidence="2 5" id="KW-0812">Transmembrane</keyword>
<evidence type="ECO:0000259" key="6">
    <source>
        <dbReference type="Pfam" id="PF03798"/>
    </source>
</evidence>
<dbReference type="AlphaFoldDB" id="A0AAD8XY54"/>